<sequence>MKIWTPKLSHYSSSGEDEFDYIMTACRITAKGHITCIPRVVHQTVCSTKLTHWPFDTQNCTFEFGSKPGLDRAKFVLDGARGEGGKRATNRLILFDPTSMDIRKARGTADAFPAFKEGVGSFLEGL</sequence>
<reference evidence="2 3" key="1">
    <citation type="journal article" date="2015" name="Nat. Commun.">
        <title>Outbred genome sequencing and CRISPR/Cas9 gene editing in butterflies.</title>
        <authorList>
            <person name="Li X."/>
            <person name="Fan D."/>
            <person name="Zhang W."/>
            <person name="Liu G."/>
            <person name="Zhang L."/>
            <person name="Zhao L."/>
            <person name="Fang X."/>
            <person name="Chen L."/>
            <person name="Dong Y."/>
            <person name="Chen Y."/>
            <person name="Ding Y."/>
            <person name="Zhao R."/>
            <person name="Feng M."/>
            <person name="Zhu Y."/>
            <person name="Feng Y."/>
            <person name="Jiang X."/>
            <person name="Zhu D."/>
            <person name="Xiang H."/>
            <person name="Feng X."/>
            <person name="Li S."/>
            <person name="Wang J."/>
            <person name="Zhang G."/>
            <person name="Kronforst M.R."/>
            <person name="Wang W."/>
        </authorList>
    </citation>
    <scope>NUCLEOTIDE SEQUENCE [LARGE SCALE GENOMIC DNA]</scope>
    <source>
        <strain evidence="2">Ya'a_city_454_Px</strain>
        <tissue evidence="2">Whole body</tissue>
    </source>
</reference>
<dbReference type="Gene3D" id="2.70.170.10">
    <property type="entry name" value="Neurotransmitter-gated ion-channel ligand-binding domain"/>
    <property type="match status" value="1"/>
</dbReference>
<evidence type="ECO:0000313" key="3">
    <source>
        <dbReference type="Proteomes" id="UP000053268"/>
    </source>
</evidence>
<dbReference type="InterPro" id="IPR006202">
    <property type="entry name" value="Neur_chan_lig-bd"/>
</dbReference>
<dbReference type="EMBL" id="KQ458842">
    <property type="protein sequence ID" value="KPJ04896.1"/>
    <property type="molecule type" value="Genomic_DNA"/>
</dbReference>
<dbReference type="SUPFAM" id="SSF63712">
    <property type="entry name" value="Nicotinic receptor ligand binding domain-like"/>
    <property type="match status" value="1"/>
</dbReference>
<dbReference type="Proteomes" id="UP000053268">
    <property type="component" value="Unassembled WGS sequence"/>
</dbReference>
<name>A0A0N0PA60_PAPXU</name>
<dbReference type="AlphaFoldDB" id="A0A0N0PA60"/>
<evidence type="ECO:0000259" key="1">
    <source>
        <dbReference type="Pfam" id="PF02931"/>
    </source>
</evidence>
<dbReference type="InterPro" id="IPR036734">
    <property type="entry name" value="Neur_chan_lig-bd_sf"/>
</dbReference>
<dbReference type="GO" id="GO:0005230">
    <property type="term" value="F:extracellular ligand-gated monoatomic ion channel activity"/>
    <property type="evidence" value="ECO:0007669"/>
    <property type="project" value="InterPro"/>
</dbReference>
<proteinExistence type="predicted"/>
<evidence type="ECO:0000313" key="2">
    <source>
        <dbReference type="EMBL" id="KPJ04896.1"/>
    </source>
</evidence>
<organism evidence="2 3">
    <name type="scientific">Papilio xuthus</name>
    <name type="common">Asian swallowtail butterfly</name>
    <dbReference type="NCBI Taxonomy" id="66420"/>
    <lineage>
        <taxon>Eukaryota</taxon>
        <taxon>Metazoa</taxon>
        <taxon>Ecdysozoa</taxon>
        <taxon>Arthropoda</taxon>
        <taxon>Hexapoda</taxon>
        <taxon>Insecta</taxon>
        <taxon>Pterygota</taxon>
        <taxon>Neoptera</taxon>
        <taxon>Endopterygota</taxon>
        <taxon>Lepidoptera</taxon>
        <taxon>Glossata</taxon>
        <taxon>Ditrysia</taxon>
        <taxon>Papilionoidea</taxon>
        <taxon>Papilionidae</taxon>
        <taxon>Papilioninae</taxon>
        <taxon>Papilio</taxon>
    </lineage>
</organism>
<dbReference type="GO" id="GO:0016020">
    <property type="term" value="C:membrane"/>
    <property type="evidence" value="ECO:0007669"/>
    <property type="project" value="InterPro"/>
</dbReference>
<keyword evidence="2" id="KW-0675">Receptor</keyword>
<gene>
    <name evidence="2" type="ORF">RR46_01248</name>
</gene>
<protein>
    <submittedName>
        <fullName evidence="2">Acetylcholine receptor subunit alpha</fullName>
    </submittedName>
</protein>
<keyword evidence="3" id="KW-1185">Reference proteome</keyword>
<accession>A0A0N0PA60</accession>
<feature type="domain" description="Neurotransmitter-gated ion-channel ligand-binding" evidence="1">
    <location>
        <begin position="2"/>
        <end position="66"/>
    </location>
</feature>
<dbReference type="Pfam" id="PF02931">
    <property type="entry name" value="Neur_chan_LBD"/>
    <property type="match status" value="1"/>
</dbReference>